<name>A0AAE1NCR7_9EUCA</name>
<proteinExistence type="predicted"/>
<feature type="compositionally biased region" description="Acidic residues" evidence="6">
    <location>
        <begin position="1"/>
        <end position="12"/>
    </location>
</feature>
<evidence type="ECO:0000256" key="3">
    <source>
        <dbReference type="ARBA" id="ARBA00023125"/>
    </source>
</evidence>
<evidence type="ECO:0000256" key="5">
    <source>
        <dbReference type="ARBA" id="ARBA00023242"/>
    </source>
</evidence>
<keyword evidence="4" id="KW-0371">Homeobox</keyword>
<keyword evidence="8" id="KW-1185">Reference proteome</keyword>
<dbReference type="InterPro" id="IPR001827">
    <property type="entry name" value="Homeobox_Antennapedia_CS"/>
</dbReference>
<evidence type="ECO:0000256" key="2">
    <source>
        <dbReference type="ARBA" id="ARBA00022473"/>
    </source>
</evidence>
<evidence type="ECO:0000313" key="8">
    <source>
        <dbReference type="Proteomes" id="UP001292094"/>
    </source>
</evidence>
<keyword evidence="2" id="KW-0217">Developmental protein</keyword>
<accession>A0AAE1NCR7</accession>
<comment type="subcellular location">
    <subcellularLocation>
        <location evidence="1">Nucleus</location>
    </subcellularLocation>
</comment>
<dbReference type="GO" id="GO:0005634">
    <property type="term" value="C:nucleus"/>
    <property type="evidence" value="ECO:0007669"/>
    <property type="project" value="UniProtKB-SubCell"/>
</dbReference>
<evidence type="ECO:0000256" key="6">
    <source>
        <dbReference type="SAM" id="MobiDB-lite"/>
    </source>
</evidence>
<dbReference type="GO" id="GO:0003700">
    <property type="term" value="F:DNA-binding transcription factor activity"/>
    <property type="evidence" value="ECO:0007669"/>
    <property type="project" value="InterPro"/>
</dbReference>
<keyword evidence="3" id="KW-0238">DNA-binding</keyword>
<reference evidence="7" key="1">
    <citation type="submission" date="2023-11" db="EMBL/GenBank/DDBJ databases">
        <title>Genome assemblies of two species of porcelain crab, Petrolisthes cinctipes and Petrolisthes manimaculis (Anomura: Porcellanidae).</title>
        <authorList>
            <person name="Angst P."/>
        </authorList>
    </citation>
    <scope>NUCLEOTIDE SEQUENCE</scope>
    <source>
        <strain evidence="7">PB745_02</strain>
        <tissue evidence="7">Gill</tissue>
    </source>
</reference>
<dbReference type="AlphaFoldDB" id="A0AAE1NCR7"/>
<protein>
    <submittedName>
        <fullName evidence="7">Uncharacterized protein</fullName>
    </submittedName>
</protein>
<dbReference type="EMBL" id="JAWZYT010006853">
    <property type="protein sequence ID" value="KAK4287438.1"/>
    <property type="molecule type" value="Genomic_DNA"/>
</dbReference>
<evidence type="ECO:0000256" key="1">
    <source>
        <dbReference type="ARBA" id="ARBA00004123"/>
    </source>
</evidence>
<feature type="compositionally biased region" description="Gly residues" evidence="6">
    <location>
        <begin position="13"/>
        <end position="22"/>
    </location>
</feature>
<dbReference type="Proteomes" id="UP001292094">
    <property type="component" value="Unassembled WGS sequence"/>
</dbReference>
<dbReference type="PROSITE" id="PS00032">
    <property type="entry name" value="ANTENNAPEDIA"/>
    <property type="match status" value="1"/>
</dbReference>
<feature type="region of interest" description="Disordered" evidence="6">
    <location>
        <begin position="1"/>
        <end position="31"/>
    </location>
</feature>
<dbReference type="GO" id="GO:0003677">
    <property type="term" value="F:DNA binding"/>
    <property type="evidence" value="ECO:0007669"/>
    <property type="project" value="UniProtKB-KW"/>
</dbReference>
<evidence type="ECO:0000256" key="4">
    <source>
        <dbReference type="ARBA" id="ARBA00023155"/>
    </source>
</evidence>
<organism evidence="7 8">
    <name type="scientific">Petrolisthes manimaculis</name>
    <dbReference type="NCBI Taxonomy" id="1843537"/>
    <lineage>
        <taxon>Eukaryota</taxon>
        <taxon>Metazoa</taxon>
        <taxon>Ecdysozoa</taxon>
        <taxon>Arthropoda</taxon>
        <taxon>Crustacea</taxon>
        <taxon>Multicrustacea</taxon>
        <taxon>Malacostraca</taxon>
        <taxon>Eumalacostraca</taxon>
        <taxon>Eucarida</taxon>
        <taxon>Decapoda</taxon>
        <taxon>Pleocyemata</taxon>
        <taxon>Anomura</taxon>
        <taxon>Galatheoidea</taxon>
        <taxon>Porcellanidae</taxon>
        <taxon>Petrolisthes</taxon>
    </lineage>
</organism>
<keyword evidence="5" id="KW-0539">Nucleus</keyword>
<sequence>MKTPSQEEEDGGGEGGGGGVDGGGRRHEGRPWWRWARVEGGGMESCVSQQHYVTPGATSLPMGEYVQMAPDMGPHPCNPAMTSYLDSLPPGVGMPEYPWMKEKKTVRKPPQQGESSTRAWWGALVVVGTRRPLPVLPLYSRCVR</sequence>
<evidence type="ECO:0000313" key="7">
    <source>
        <dbReference type="EMBL" id="KAK4287438.1"/>
    </source>
</evidence>
<comment type="caution">
    <text evidence="7">The sequence shown here is derived from an EMBL/GenBank/DDBJ whole genome shotgun (WGS) entry which is preliminary data.</text>
</comment>
<gene>
    <name evidence="7" type="ORF">Pmani_039489</name>
</gene>